<comment type="similarity">
    <text evidence="2">Belongs to the NPR1-interactor family.</text>
</comment>
<evidence type="ECO:0000256" key="1">
    <source>
        <dbReference type="ARBA" id="ARBA00004123"/>
    </source>
</evidence>
<name>A0A4S8IBI6_MUSBA</name>
<proteinExistence type="inferred from homology"/>
<evidence type="ECO:0000313" key="5">
    <source>
        <dbReference type="EMBL" id="THU44542.1"/>
    </source>
</evidence>
<dbReference type="Pfam" id="PF15699">
    <property type="entry name" value="NPR1_interact"/>
    <property type="match status" value="1"/>
</dbReference>
<evidence type="ECO:0000256" key="3">
    <source>
        <dbReference type="ARBA" id="ARBA00023242"/>
    </source>
</evidence>
<organism evidence="5 6">
    <name type="scientific">Musa balbisiana</name>
    <name type="common">Banana</name>
    <dbReference type="NCBI Taxonomy" id="52838"/>
    <lineage>
        <taxon>Eukaryota</taxon>
        <taxon>Viridiplantae</taxon>
        <taxon>Streptophyta</taxon>
        <taxon>Embryophyta</taxon>
        <taxon>Tracheophyta</taxon>
        <taxon>Spermatophyta</taxon>
        <taxon>Magnoliopsida</taxon>
        <taxon>Liliopsida</taxon>
        <taxon>Zingiberales</taxon>
        <taxon>Musaceae</taxon>
        <taxon>Musa</taxon>
    </lineage>
</organism>
<reference evidence="5 6" key="1">
    <citation type="journal article" date="2019" name="Nat. Plants">
        <title>Genome sequencing of Musa balbisiana reveals subgenome evolution and function divergence in polyploid bananas.</title>
        <authorList>
            <person name="Yao X."/>
        </authorList>
    </citation>
    <scope>NUCLEOTIDE SEQUENCE [LARGE SCALE GENOMIC DNA]</scope>
    <source>
        <strain evidence="6">cv. DH-PKW</strain>
        <tissue evidence="5">Leaves</tissue>
    </source>
</reference>
<accession>A0A4S8IBI6</accession>
<dbReference type="AlphaFoldDB" id="A0A4S8IBI6"/>
<evidence type="ECO:0000256" key="4">
    <source>
        <dbReference type="SAM" id="MobiDB-lite"/>
    </source>
</evidence>
<feature type="region of interest" description="Disordered" evidence="4">
    <location>
        <begin position="72"/>
        <end position="101"/>
    </location>
</feature>
<feature type="region of interest" description="Disordered" evidence="4">
    <location>
        <begin position="1"/>
        <end position="25"/>
    </location>
</feature>
<dbReference type="GO" id="GO:0005634">
    <property type="term" value="C:nucleus"/>
    <property type="evidence" value="ECO:0007669"/>
    <property type="project" value="UniProtKB-SubCell"/>
</dbReference>
<keyword evidence="6" id="KW-1185">Reference proteome</keyword>
<evidence type="ECO:0000313" key="6">
    <source>
        <dbReference type="Proteomes" id="UP000317650"/>
    </source>
</evidence>
<dbReference type="PANTHER" id="PTHR33669">
    <property type="entry name" value="PROTEIN NEGATIVE REGULATOR OF RESISTANCE"/>
    <property type="match status" value="1"/>
</dbReference>
<dbReference type="EMBL" id="PYDT01000011">
    <property type="protein sequence ID" value="THU44542.1"/>
    <property type="molecule type" value="Genomic_DNA"/>
</dbReference>
<keyword evidence="3" id="KW-0539">Nucleus</keyword>
<comment type="subcellular location">
    <subcellularLocation>
        <location evidence="1">Nucleus</location>
    </subcellularLocation>
</comment>
<dbReference type="Proteomes" id="UP000317650">
    <property type="component" value="Chromosome 2"/>
</dbReference>
<dbReference type="PANTHER" id="PTHR33669:SF14">
    <property type="entry name" value="NRR REPRESSOR HOMOLOG 3"/>
    <property type="match status" value="1"/>
</dbReference>
<comment type="caution">
    <text evidence="5">The sequence shown here is derived from an EMBL/GenBank/DDBJ whole genome shotgun (WGS) entry which is preliminary data.</text>
</comment>
<evidence type="ECO:0000256" key="2">
    <source>
        <dbReference type="ARBA" id="ARBA00009937"/>
    </source>
</evidence>
<gene>
    <name evidence="5" type="ORF">C4D60_Mb02t08480</name>
</gene>
<protein>
    <submittedName>
        <fullName evidence="5">Uncharacterized protein</fullName>
    </submittedName>
</protein>
<sequence length="144" mass="16186">MEKGSRRGKRPCAATPPIPSPTVEADDEEKFYALLGSILAMTDLIRANKSKRQKTVASLPLWRPTFELEDFKEEDKEPGTVAGRGRTDGEEEKNENEHIHQGEVTFLYQDMTESFIANGFMEEKKNSIPTVINDSKKCSLHGKS</sequence>
<feature type="compositionally biased region" description="Basic residues" evidence="4">
    <location>
        <begin position="1"/>
        <end position="10"/>
    </location>
</feature>
<dbReference type="GO" id="GO:0010112">
    <property type="term" value="P:regulation of systemic acquired resistance"/>
    <property type="evidence" value="ECO:0007669"/>
    <property type="project" value="InterPro"/>
</dbReference>
<dbReference type="InterPro" id="IPR031425">
    <property type="entry name" value="NPR1/NH1-interacting"/>
</dbReference>